<dbReference type="PROSITE" id="PS51257">
    <property type="entry name" value="PROKAR_LIPOPROTEIN"/>
    <property type="match status" value="1"/>
</dbReference>
<protein>
    <recommendedName>
        <fullName evidence="3">6-bladed beta-propeller</fullName>
    </recommendedName>
</protein>
<comment type="caution">
    <text evidence="1">The sequence shown here is derived from an EMBL/GenBank/DDBJ whole genome shotgun (WGS) entry which is preliminary data.</text>
</comment>
<dbReference type="PATRIC" id="fig|329854.7.peg.4902"/>
<dbReference type="AlphaFoldDB" id="A0A139KSX3"/>
<evidence type="ECO:0000313" key="2">
    <source>
        <dbReference type="Proteomes" id="UP000070319"/>
    </source>
</evidence>
<dbReference type="Proteomes" id="UP000070319">
    <property type="component" value="Unassembled WGS sequence"/>
</dbReference>
<sequence length="400" mass="45815">MKLMLNINRKSYSLIVTVIILMSSCRQQSLPNSLEAINIINKDRPIELDIYDIVDSISYIPLETSEKCLLGELQRTKRDGDFYFVEDTKGLFVFGKDGRFLNEIGHKGNAPGEYLYMDNFYLDRKNKQVCIINNVQKRILRYAYDGTYISMSYLGDKDANIESAMLCDGGELLAFYPLPNDLFHVDSEYRVFREKGDTLVSERIMDAKALTTKDAFYPFLYFPMVTFNNKYFLASVFSNELYQYENGKTFPVYHVDTSATIPDEAFLDEHKDLDFFELLKIMNQRNIGTGITALEASSDYLFALIDNRKTLVWDGEKGILISTTYNSDLNLYSSLLTGGSSDEHVGYLSAEFFCEKKEDSAGSKALSELADSLSEDDNPVLFQYHFKKDAVKSLMEKYKL</sequence>
<organism evidence="1">
    <name type="scientific">Bacteroides intestinalis</name>
    <dbReference type="NCBI Taxonomy" id="329854"/>
    <lineage>
        <taxon>Bacteria</taxon>
        <taxon>Pseudomonadati</taxon>
        <taxon>Bacteroidota</taxon>
        <taxon>Bacteroidia</taxon>
        <taxon>Bacteroidales</taxon>
        <taxon>Bacteroidaceae</taxon>
        <taxon>Bacteroides</taxon>
    </lineage>
</organism>
<proteinExistence type="predicted"/>
<dbReference type="EMBL" id="LTDF01000167">
    <property type="protein sequence ID" value="KXT42245.1"/>
    <property type="molecule type" value="Genomic_DNA"/>
</dbReference>
<name>A0A139KSX3_9BACE</name>
<evidence type="ECO:0000313" key="1">
    <source>
        <dbReference type="EMBL" id="KXT42245.1"/>
    </source>
</evidence>
<gene>
    <name evidence="1" type="ORF">HMPREF2531_04831</name>
</gene>
<dbReference type="Pfam" id="PF17170">
    <property type="entry name" value="DUF5128"/>
    <property type="match status" value="1"/>
</dbReference>
<evidence type="ECO:0008006" key="3">
    <source>
        <dbReference type="Google" id="ProtNLM"/>
    </source>
</evidence>
<reference evidence="1 2" key="1">
    <citation type="submission" date="2016-02" db="EMBL/GenBank/DDBJ databases">
        <authorList>
            <person name="Wen L."/>
            <person name="He K."/>
            <person name="Yang H."/>
        </authorList>
    </citation>
    <scope>NUCLEOTIDE SEQUENCE [LARGE SCALE GENOMIC DNA]</scope>
    <source>
        <strain evidence="1 2">KLE1704</strain>
    </source>
</reference>
<accession>A0A139KSX3</accession>